<dbReference type="AlphaFoldDB" id="A0A166DXJ7"/>
<dbReference type="InterPro" id="IPR000182">
    <property type="entry name" value="GNAT_dom"/>
</dbReference>
<dbReference type="Gene3D" id="3.40.630.30">
    <property type="match status" value="1"/>
</dbReference>
<feature type="domain" description="N-acetyltransferase" evidence="1">
    <location>
        <begin position="66"/>
        <end position="215"/>
    </location>
</feature>
<evidence type="ECO:0000313" key="2">
    <source>
        <dbReference type="EMBL" id="KZT38998.1"/>
    </source>
</evidence>
<evidence type="ECO:0000313" key="3">
    <source>
        <dbReference type="Proteomes" id="UP000076798"/>
    </source>
</evidence>
<dbReference type="OrthoDB" id="2744543at2759"/>
<dbReference type="Pfam" id="PF13508">
    <property type="entry name" value="Acetyltransf_7"/>
    <property type="match status" value="1"/>
</dbReference>
<dbReference type="InterPro" id="IPR016181">
    <property type="entry name" value="Acyl_CoA_acyltransferase"/>
</dbReference>
<dbReference type="STRING" id="1314776.A0A166DXJ7"/>
<dbReference type="InterPro" id="IPR052523">
    <property type="entry name" value="Trichothecene_AcTrans"/>
</dbReference>
<proteinExistence type="predicted"/>
<protein>
    <recommendedName>
        <fullName evidence="1">N-acetyltransferase domain-containing protein</fullName>
    </recommendedName>
</protein>
<dbReference type="SUPFAM" id="SSF55729">
    <property type="entry name" value="Acyl-CoA N-acyltransferases (Nat)"/>
    <property type="match status" value="1"/>
</dbReference>
<dbReference type="GO" id="GO:0016747">
    <property type="term" value="F:acyltransferase activity, transferring groups other than amino-acyl groups"/>
    <property type="evidence" value="ECO:0007669"/>
    <property type="project" value="InterPro"/>
</dbReference>
<gene>
    <name evidence="2" type="ORF">SISSUDRAFT_697333</name>
</gene>
<name>A0A166DXJ7_9AGAM</name>
<dbReference type="CDD" id="cd04301">
    <property type="entry name" value="NAT_SF"/>
    <property type="match status" value="1"/>
</dbReference>
<reference evidence="2 3" key="1">
    <citation type="journal article" date="2016" name="Mol. Biol. Evol.">
        <title>Comparative Genomics of Early-Diverging Mushroom-Forming Fungi Provides Insights into the Origins of Lignocellulose Decay Capabilities.</title>
        <authorList>
            <person name="Nagy L.G."/>
            <person name="Riley R."/>
            <person name="Tritt A."/>
            <person name="Adam C."/>
            <person name="Daum C."/>
            <person name="Floudas D."/>
            <person name="Sun H."/>
            <person name="Yadav J.S."/>
            <person name="Pangilinan J."/>
            <person name="Larsson K.H."/>
            <person name="Matsuura K."/>
            <person name="Barry K."/>
            <person name="Labutti K."/>
            <person name="Kuo R."/>
            <person name="Ohm R.A."/>
            <person name="Bhattacharya S.S."/>
            <person name="Shirouzu T."/>
            <person name="Yoshinaga Y."/>
            <person name="Martin F.M."/>
            <person name="Grigoriev I.V."/>
            <person name="Hibbett D.S."/>
        </authorList>
    </citation>
    <scope>NUCLEOTIDE SEQUENCE [LARGE SCALE GENOMIC DNA]</scope>
    <source>
        <strain evidence="2 3">HHB10207 ss-3</strain>
    </source>
</reference>
<organism evidence="2 3">
    <name type="scientific">Sistotremastrum suecicum HHB10207 ss-3</name>
    <dbReference type="NCBI Taxonomy" id="1314776"/>
    <lineage>
        <taxon>Eukaryota</taxon>
        <taxon>Fungi</taxon>
        <taxon>Dikarya</taxon>
        <taxon>Basidiomycota</taxon>
        <taxon>Agaricomycotina</taxon>
        <taxon>Agaricomycetes</taxon>
        <taxon>Sistotremastrales</taxon>
        <taxon>Sistotremastraceae</taxon>
        <taxon>Sistotremastrum</taxon>
    </lineage>
</organism>
<accession>A0A166DXJ7</accession>
<dbReference type="Proteomes" id="UP000076798">
    <property type="component" value="Unassembled WGS sequence"/>
</dbReference>
<dbReference type="PROSITE" id="PS51186">
    <property type="entry name" value="GNAT"/>
    <property type="match status" value="1"/>
</dbReference>
<dbReference type="EMBL" id="KV428053">
    <property type="protein sequence ID" value="KZT38998.1"/>
    <property type="molecule type" value="Genomic_DNA"/>
</dbReference>
<dbReference type="PANTHER" id="PTHR42791">
    <property type="entry name" value="GNAT FAMILY ACETYLTRANSFERASE"/>
    <property type="match status" value="1"/>
</dbReference>
<evidence type="ECO:0000259" key="1">
    <source>
        <dbReference type="PROSITE" id="PS51186"/>
    </source>
</evidence>
<sequence length="223" mass="25515">MIGTLYEMIQEAFVNDTFYRFRAGGDGTTPPKRPNWFRRLLYKILLACWIRRRVIWQVGGGKAVLMVSRAVDDPLAKPTSFPDRLLDYIARLAALLYDSYSGKIVSVRNQELVEEKNGTLKAYLGDRMQSMLHVHLVATSPEYRGRGYGGRLMEKVNEFADSQGRATWLIASGHHNIPFYNSHGYFALAEMVNGRDSPNWKRDPVKTILMVRESPESEVKIQE</sequence>
<dbReference type="PANTHER" id="PTHR42791:SF1">
    <property type="entry name" value="N-ACETYLTRANSFERASE DOMAIN-CONTAINING PROTEIN"/>
    <property type="match status" value="1"/>
</dbReference>
<keyword evidence="3" id="KW-1185">Reference proteome</keyword>